<proteinExistence type="predicted"/>
<evidence type="ECO:0000313" key="2">
    <source>
        <dbReference type="Proteomes" id="UP000184512"/>
    </source>
</evidence>
<dbReference type="EMBL" id="FQZG01000021">
    <property type="protein sequence ID" value="SHI96217.1"/>
    <property type="molecule type" value="Genomic_DNA"/>
</dbReference>
<evidence type="ECO:0000313" key="1">
    <source>
        <dbReference type="EMBL" id="SHI96217.1"/>
    </source>
</evidence>
<reference evidence="1 2" key="1">
    <citation type="submission" date="2016-11" db="EMBL/GenBank/DDBJ databases">
        <authorList>
            <person name="Jaros S."/>
            <person name="Januszkiewicz K."/>
            <person name="Wedrychowicz H."/>
        </authorList>
    </citation>
    <scope>NUCLEOTIDE SEQUENCE [LARGE SCALE GENOMIC DNA]</scope>
    <source>
        <strain evidence="1 2">DSM 12906</strain>
    </source>
</reference>
<name>A0A1M6FEX8_9ACTN</name>
<dbReference type="AlphaFoldDB" id="A0A1M6FEX8"/>
<organism evidence="1 2">
    <name type="scientific">Tessaracoccus bendigoensis DSM 12906</name>
    <dbReference type="NCBI Taxonomy" id="1123357"/>
    <lineage>
        <taxon>Bacteria</taxon>
        <taxon>Bacillati</taxon>
        <taxon>Actinomycetota</taxon>
        <taxon>Actinomycetes</taxon>
        <taxon>Propionibacteriales</taxon>
        <taxon>Propionibacteriaceae</taxon>
        <taxon>Tessaracoccus</taxon>
    </lineage>
</organism>
<keyword evidence="2" id="KW-1185">Reference proteome</keyword>
<gene>
    <name evidence="1" type="ORF">SAMN02745244_01427</name>
</gene>
<accession>A0A1M6FEX8</accession>
<protein>
    <submittedName>
        <fullName evidence="1">Uncharacterized protein</fullName>
    </submittedName>
</protein>
<sequence length="89" mass="10103">MPTTKPRHALTETSEVSAALEAAARRWPEDRGEPNRLLRHLIEEGRRSIEAEAASEQSDRLAVLARVRGAYTGMYEPGYLAELREEWPE</sequence>
<dbReference type="OrthoDB" id="3699209at2"/>
<dbReference type="RefSeq" id="WP_073186850.1">
    <property type="nucleotide sequence ID" value="NZ_FQZG01000021.1"/>
</dbReference>
<dbReference type="STRING" id="1123357.SAMN02745244_01427"/>
<dbReference type="Proteomes" id="UP000184512">
    <property type="component" value="Unassembled WGS sequence"/>
</dbReference>